<feature type="transmembrane region" description="Helical" evidence="7">
    <location>
        <begin position="601"/>
        <end position="623"/>
    </location>
</feature>
<evidence type="ECO:0000313" key="9">
    <source>
        <dbReference type="EMBL" id="MCT2586797.1"/>
    </source>
</evidence>
<evidence type="ECO:0000256" key="7">
    <source>
        <dbReference type="SAM" id="Phobius"/>
    </source>
</evidence>
<organism evidence="9 10">
    <name type="scientific">Actinophytocola gossypii</name>
    <dbReference type="NCBI Taxonomy" id="2812003"/>
    <lineage>
        <taxon>Bacteria</taxon>
        <taxon>Bacillati</taxon>
        <taxon>Actinomycetota</taxon>
        <taxon>Actinomycetes</taxon>
        <taxon>Pseudonocardiales</taxon>
        <taxon>Pseudonocardiaceae</taxon>
    </lineage>
</organism>
<dbReference type="RefSeq" id="WP_260194658.1">
    <property type="nucleotide sequence ID" value="NZ_JAFFZE010000022.1"/>
</dbReference>
<protein>
    <submittedName>
        <fullName evidence="9">MMPL family transporter</fullName>
    </submittedName>
</protein>
<evidence type="ECO:0000313" key="10">
    <source>
        <dbReference type="Proteomes" id="UP001156441"/>
    </source>
</evidence>
<feature type="transmembrane region" description="Helical" evidence="7">
    <location>
        <begin position="352"/>
        <end position="372"/>
    </location>
</feature>
<feature type="domain" description="SSD" evidence="8">
    <location>
        <begin position="209"/>
        <end position="314"/>
    </location>
</feature>
<dbReference type="Proteomes" id="UP001156441">
    <property type="component" value="Unassembled WGS sequence"/>
</dbReference>
<accession>A0ABT2JFZ6</accession>
<feature type="transmembrane region" description="Helical" evidence="7">
    <location>
        <begin position="217"/>
        <end position="239"/>
    </location>
</feature>
<dbReference type="InterPro" id="IPR004869">
    <property type="entry name" value="MMPL_dom"/>
</dbReference>
<feature type="transmembrane region" description="Helical" evidence="7">
    <location>
        <begin position="521"/>
        <end position="542"/>
    </location>
</feature>
<dbReference type="PROSITE" id="PS50156">
    <property type="entry name" value="SSD"/>
    <property type="match status" value="1"/>
</dbReference>
<comment type="subcellular location">
    <subcellularLocation>
        <location evidence="1">Cell membrane</location>
        <topology evidence="1">Multi-pass membrane protein</topology>
    </subcellularLocation>
</comment>
<sequence length="684" mass="71048">MVGAWLVLLMLAGPLAGKLTGVQKNDTAEWLPSDAESTQVYELQERFQTTETAPAIIVFERSAGITSADEATVAAFADRLAGVDGVTGEVVGPIPAEDGEALQLVVPVEMGDDGWAKTATRVDEMRGIVGEGGDGLATHITGPVGISADQSSVFEGADFSLMFITVLIIVGILLFAYRSPVLWLLPVLSAGAALTIAQAVIYGLARGDGLTVTGQGASILMVLVLGAGTDYALLLIARYREELTRTADRHVAMGVALRRATPAIVASAATVVIAMLCLTFADMSSTASLGPVVAIGIAVGLLAMLTLLPALLVIVGRWVFWPKKPKIGVPEAAANNRWARLGASIARRPRTVWIGTAGVLAVLTIGVTSLNAGGLSAADGFVGKPDSIVGQEVLGRHFDGGNGQPVVVVADEASAARVEQTLTGTEGIAEVSDPVVADGLVQLTGSLTEHPDSDSAKAAVETLRAELDSIEGADARVGGYTATQIDLTNANQHDNRLIIPLVLVVVLLVLGFLLRAIVAPLVLVATVVLSFGAALGISAVVFENVFGFAGVDSSFPLLAFIWLVALGIDYNIFLMHRVREETQLGGPTSGALTGLATTGRVITSAGLVMAGTFAALASMPLVFFAELGFAVALGVLIDTFVVRSILVTGLSLDLGRWMWWPSELARKKDVSGSEHAGREPALTR</sequence>
<keyword evidence="5 7" id="KW-1133">Transmembrane helix</keyword>
<feature type="transmembrane region" description="Helical" evidence="7">
    <location>
        <begin position="497"/>
        <end position="514"/>
    </location>
</feature>
<keyword evidence="6 7" id="KW-0472">Membrane</keyword>
<gene>
    <name evidence="9" type="ORF">JT362_27110</name>
</gene>
<evidence type="ECO:0000256" key="3">
    <source>
        <dbReference type="ARBA" id="ARBA00022475"/>
    </source>
</evidence>
<dbReference type="PANTHER" id="PTHR33406">
    <property type="entry name" value="MEMBRANE PROTEIN MJ1562-RELATED"/>
    <property type="match status" value="1"/>
</dbReference>
<keyword evidence="4 7" id="KW-0812">Transmembrane</keyword>
<evidence type="ECO:0000256" key="6">
    <source>
        <dbReference type="ARBA" id="ARBA00023136"/>
    </source>
</evidence>
<reference evidence="9 10" key="1">
    <citation type="submission" date="2021-02" db="EMBL/GenBank/DDBJ databases">
        <title>Actinophytocola xerophila sp. nov., isolated from soil of cotton cropping field.</title>
        <authorList>
            <person name="Huang R."/>
            <person name="Chen X."/>
            <person name="Ge X."/>
            <person name="Liu W."/>
        </authorList>
    </citation>
    <scope>NUCLEOTIDE SEQUENCE [LARGE SCALE GENOMIC DNA]</scope>
    <source>
        <strain evidence="9 10">S1-96</strain>
    </source>
</reference>
<feature type="transmembrane region" description="Helical" evidence="7">
    <location>
        <begin position="293"/>
        <end position="320"/>
    </location>
</feature>
<proteinExistence type="inferred from homology"/>
<feature type="transmembrane region" description="Helical" evidence="7">
    <location>
        <begin position="629"/>
        <end position="652"/>
    </location>
</feature>
<dbReference type="EMBL" id="JAFFZE010000022">
    <property type="protein sequence ID" value="MCT2586797.1"/>
    <property type="molecule type" value="Genomic_DNA"/>
</dbReference>
<feature type="transmembrane region" description="Helical" evidence="7">
    <location>
        <begin position="260"/>
        <end position="281"/>
    </location>
</feature>
<comment type="caution">
    <text evidence="9">The sequence shown here is derived from an EMBL/GenBank/DDBJ whole genome shotgun (WGS) entry which is preliminary data.</text>
</comment>
<dbReference type="InterPro" id="IPR000731">
    <property type="entry name" value="SSD"/>
</dbReference>
<dbReference type="Pfam" id="PF03176">
    <property type="entry name" value="MMPL"/>
    <property type="match status" value="2"/>
</dbReference>
<dbReference type="Gene3D" id="1.20.1640.10">
    <property type="entry name" value="Multidrug efflux transporter AcrB transmembrane domain"/>
    <property type="match status" value="2"/>
</dbReference>
<evidence type="ECO:0000256" key="2">
    <source>
        <dbReference type="ARBA" id="ARBA00010157"/>
    </source>
</evidence>
<dbReference type="InterPro" id="IPR050545">
    <property type="entry name" value="Mycobact_MmpL"/>
</dbReference>
<name>A0ABT2JFZ6_9PSEU</name>
<dbReference type="SUPFAM" id="SSF82866">
    <property type="entry name" value="Multidrug efflux transporter AcrB transmembrane domain"/>
    <property type="match status" value="2"/>
</dbReference>
<feature type="transmembrane region" description="Helical" evidence="7">
    <location>
        <begin position="554"/>
        <end position="574"/>
    </location>
</feature>
<dbReference type="PANTHER" id="PTHR33406:SF6">
    <property type="entry name" value="MEMBRANE PROTEIN YDGH-RELATED"/>
    <property type="match status" value="1"/>
</dbReference>
<feature type="transmembrane region" description="Helical" evidence="7">
    <location>
        <begin position="184"/>
        <end position="205"/>
    </location>
</feature>
<evidence type="ECO:0000256" key="5">
    <source>
        <dbReference type="ARBA" id="ARBA00022989"/>
    </source>
</evidence>
<keyword evidence="3" id="KW-1003">Cell membrane</keyword>
<feature type="transmembrane region" description="Helical" evidence="7">
    <location>
        <begin position="159"/>
        <end position="177"/>
    </location>
</feature>
<keyword evidence="10" id="KW-1185">Reference proteome</keyword>
<comment type="similarity">
    <text evidence="2">Belongs to the resistance-nodulation-cell division (RND) (TC 2.A.6) family. MmpL subfamily.</text>
</comment>
<evidence type="ECO:0000259" key="8">
    <source>
        <dbReference type="PROSITE" id="PS50156"/>
    </source>
</evidence>
<evidence type="ECO:0000256" key="1">
    <source>
        <dbReference type="ARBA" id="ARBA00004651"/>
    </source>
</evidence>
<evidence type="ECO:0000256" key="4">
    <source>
        <dbReference type="ARBA" id="ARBA00022692"/>
    </source>
</evidence>